<keyword evidence="2" id="KW-1185">Reference proteome</keyword>
<dbReference type="AlphaFoldDB" id="A0A1R3HL44"/>
<sequence>MIRAQNRFNLQGGMRGAIAPSTADDFINFLNITPLGDLQLIFTNL</sequence>
<name>A0A1R3HL44_9ROSI</name>
<organism evidence="1 2">
    <name type="scientific">Corchorus olitorius</name>
    <dbReference type="NCBI Taxonomy" id="93759"/>
    <lineage>
        <taxon>Eukaryota</taxon>
        <taxon>Viridiplantae</taxon>
        <taxon>Streptophyta</taxon>
        <taxon>Embryophyta</taxon>
        <taxon>Tracheophyta</taxon>
        <taxon>Spermatophyta</taxon>
        <taxon>Magnoliopsida</taxon>
        <taxon>eudicotyledons</taxon>
        <taxon>Gunneridae</taxon>
        <taxon>Pentapetalae</taxon>
        <taxon>rosids</taxon>
        <taxon>malvids</taxon>
        <taxon>Malvales</taxon>
        <taxon>Malvaceae</taxon>
        <taxon>Grewioideae</taxon>
        <taxon>Apeibeae</taxon>
        <taxon>Corchorus</taxon>
    </lineage>
</organism>
<dbReference type="Proteomes" id="UP000187203">
    <property type="component" value="Unassembled WGS sequence"/>
</dbReference>
<evidence type="ECO:0000313" key="1">
    <source>
        <dbReference type="EMBL" id="OMO71034.1"/>
    </source>
</evidence>
<comment type="caution">
    <text evidence="1">The sequence shown here is derived from an EMBL/GenBank/DDBJ whole genome shotgun (WGS) entry which is preliminary data.</text>
</comment>
<protein>
    <submittedName>
        <fullName evidence="1">Uncharacterized protein</fullName>
    </submittedName>
</protein>
<reference evidence="2" key="1">
    <citation type="submission" date="2013-09" db="EMBL/GenBank/DDBJ databases">
        <title>Corchorus olitorius genome sequencing.</title>
        <authorList>
            <person name="Alam M."/>
            <person name="Haque M.S."/>
            <person name="Islam M.S."/>
            <person name="Emdad E.M."/>
            <person name="Islam M.M."/>
            <person name="Ahmed B."/>
            <person name="Halim A."/>
            <person name="Hossen Q.M.M."/>
            <person name="Hossain M.Z."/>
            <person name="Ahmed R."/>
            <person name="Khan M.M."/>
            <person name="Islam R."/>
            <person name="Rashid M.M."/>
            <person name="Khan S.A."/>
            <person name="Rahman M.S."/>
            <person name="Alam M."/>
            <person name="Yahiya A.S."/>
            <person name="Khan M.S."/>
            <person name="Azam M.S."/>
            <person name="Haque T."/>
            <person name="Lashkar M.Z.H."/>
            <person name="Akhand A.I."/>
            <person name="Morshed G."/>
            <person name="Roy S."/>
            <person name="Uddin K.S."/>
            <person name="Rabeya T."/>
            <person name="Hossain A.S."/>
            <person name="Chowdhury A."/>
            <person name="Snigdha A.R."/>
            <person name="Mortoza M.S."/>
            <person name="Matin S.A."/>
            <person name="Hoque S.M.E."/>
            <person name="Islam M.K."/>
            <person name="Roy D.K."/>
            <person name="Haider R."/>
            <person name="Moosa M.M."/>
            <person name="Elias S.M."/>
            <person name="Hasan A.M."/>
            <person name="Jahan S."/>
            <person name="Shafiuddin M."/>
            <person name="Mahmood N."/>
            <person name="Shommy N.S."/>
        </authorList>
    </citation>
    <scope>NUCLEOTIDE SEQUENCE [LARGE SCALE GENOMIC DNA]</scope>
    <source>
        <strain evidence="2">cv. O-4</strain>
    </source>
</reference>
<evidence type="ECO:0000313" key="2">
    <source>
        <dbReference type="Proteomes" id="UP000187203"/>
    </source>
</evidence>
<accession>A0A1R3HL44</accession>
<gene>
    <name evidence="1" type="ORF">COLO4_28403</name>
</gene>
<proteinExistence type="predicted"/>
<dbReference type="EMBL" id="AWUE01019905">
    <property type="protein sequence ID" value="OMO71034.1"/>
    <property type="molecule type" value="Genomic_DNA"/>
</dbReference>